<evidence type="ECO:0000313" key="3">
    <source>
        <dbReference type="Proteomes" id="UP000297626"/>
    </source>
</evidence>
<name>A0A4R9BQR3_9MICO</name>
<dbReference type="CDD" id="cd06587">
    <property type="entry name" value="VOC"/>
    <property type="match status" value="1"/>
</dbReference>
<dbReference type="PANTHER" id="PTHR35908">
    <property type="entry name" value="HYPOTHETICAL FUSION PROTEIN"/>
    <property type="match status" value="1"/>
</dbReference>
<dbReference type="Proteomes" id="UP000297626">
    <property type="component" value="Unassembled WGS sequence"/>
</dbReference>
<sequence length="123" mass="13503">MSSGIRYSSTTLACPDPAALAAFYADLTDGEVTFVHEEEWATMRSVGARLEFMGVSDYRAPRWPEDPSLVHIDFFVDDLEEAGARAVRSGARRFDHQPNAAHCLVFADPAGHPFCLSLIDEVG</sequence>
<evidence type="ECO:0000259" key="1">
    <source>
        <dbReference type="PROSITE" id="PS51819"/>
    </source>
</evidence>
<dbReference type="Gene3D" id="3.10.180.10">
    <property type="entry name" value="2,3-Dihydroxybiphenyl 1,2-Dioxygenase, domain 1"/>
    <property type="match status" value="1"/>
</dbReference>
<comment type="caution">
    <text evidence="2">The sequence shown here is derived from an EMBL/GenBank/DDBJ whole genome shotgun (WGS) entry which is preliminary data.</text>
</comment>
<dbReference type="AlphaFoldDB" id="A0A4R9BQR3"/>
<keyword evidence="3" id="KW-1185">Reference proteome</keyword>
<proteinExistence type="predicted"/>
<dbReference type="InterPro" id="IPR029068">
    <property type="entry name" value="Glyas_Bleomycin-R_OHBP_Dase"/>
</dbReference>
<dbReference type="PROSITE" id="PS51819">
    <property type="entry name" value="VOC"/>
    <property type="match status" value="1"/>
</dbReference>
<gene>
    <name evidence="2" type="ORF">E3T51_06285</name>
</gene>
<protein>
    <submittedName>
        <fullName evidence="2">VOC family protein</fullName>
    </submittedName>
</protein>
<dbReference type="Pfam" id="PF18029">
    <property type="entry name" value="Glyoxalase_6"/>
    <property type="match status" value="1"/>
</dbReference>
<dbReference type="InterPro" id="IPR041581">
    <property type="entry name" value="Glyoxalase_6"/>
</dbReference>
<organism evidence="2 3">
    <name type="scientific">Cryobacterium serini</name>
    <dbReference type="NCBI Taxonomy" id="1259201"/>
    <lineage>
        <taxon>Bacteria</taxon>
        <taxon>Bacillati</taxon>
        <taxon>Actinomycetota</taxon>
        <taxon>Actinomycetes</taxon>
        <taxon>Micrococcales</taxon>
        <taxon>Microbacteriaceae</taxon>
        <taxon>Cryobacterium</taxon>
    </lineage>
</organism>
<evidence type="ECO:0000313" key="2">
    <source>
        <dbReference type="EMBL" id="TFD88932.1"/>
    </source>
</evidence>
<dbReference type="RefSeq" id="WP_104191005.1">
    <property type="nucleotide sequence ID" value="NZ_SOHN01000009.1"/>
</dbReference>
<dbReference type="InterPro" id="IPR037523">
    <property type="entry name" value="VOC_core"/>
</dbReference>
<dbReference type="SUPFAM" id="SSF54593">
    <property type="entry name" value="Glyoxalase/Bleomycin resistance protein/Dihydroxybiphenyl dioxygenase"/>
    <property type="match status" value="1"/>
</dbReference>
<accession>A0A4R9BQR3</accession>
<dbReference type="PANTHER" id="PTHR35908:SF1">
    <property type="entry name" value="CONSERVED PROTEIN"/>
    <property type="match status" value="1"/>
</dbReference>
<feature type="domain" description="VOC" evidence="1">
    <location>
        <begin position="6"/>
        <end position="119"/>
    </location>
</feature>
<dbReference type="EMBL" id="SOHN01000009">
    <property type="protein sequence ID" value="TFD88932.1"/>
    <property type="molecule type" value="Genomic_DNA"/>
</dbReference>
<reference evidence="2 3" key="1">
    <citation type="submission" date="2019-03" db="EMBL/GenBank/DDBJ databases">
        <title>Genomics of glacier-inhabiting Cryobacterium strains.</title>
        <authorList>
            <person name="Liu Q."/>
            <person name="Xin Y.-H."/>
        </authorList>
    </citation>
    <scope>NUCLEOTIDE SEQUENCE [LARGE SCALE GENOMIC DNA]</scope>
    <source>
        <strain evidence="2 3">Sr54</strain>
    </source>
</reference>